<dbReference type="Proteomes" id="UP000885931">
    <property type="component" value="Unassembled WGS sequence"/>
</dbReference>
<proteinExistence type="predicted"/>
<keyword evidence="1" id="KW-0472">Membrane</keyword>
<comment type="caution">
    <text evidence="2">The sequence shown here is derived from an EMBL/GenBank/DDBJ whole genome shotgun (WGS) entry which is preliminary data.</text>
</comment>
<name>A0A7C1BEX8_UNCW3</name>
<evidence type="ECO:0000313" key="2">
    <source>
        <dbReference type="EMBL" id="HDM89760.1"/>
    </source>
</evidence>
<protein>
    <submittedName>
        <fullName evidence="2">YtxH domain-containing protein</fullName>
    </submittedName>
</protein>
<organism evidence="2">
    <name type="scientific">candidate division WOR-3 bacterium</name>
    <dbReference type="NCBI Taxonomy" id="2052148"/>
    <lineage>
        <taxon>Bacteria</taxon>
        <taxon>Bacteria division WOR-3</taxon>
    </lineage>
</organism>
<dbReference type="AlphaFoldDB" id="A0A7C1BEX8"/>
<sequence>MRSNLGTFISTMLIGMTFGAVLTLLLTPWAGGELREKVGLGHEDPHRKIERVRRAIKRLEEKIESRRG</sequence>
<reference evidence="2" key="1">
    <citation type="journal article" date="2020" name="mSystems">
        <title>Genome- and Community-Level Interaction Insights into Carbon Utilization and Element Cycling Functions of Hydrothermarchaeota in Hydrothermal Sediment.</title>
        <authorList>
            <person name="Zhou Z."/>
            <person name="Liu Y."/>
            <person name="Xu W."/>
            <person name="Pan J."/>
            <person name="Luo Z.H."/>
            <person name="Li M."/>
        </authorList>
    </citation>
    <scope>NUCLEOTIDE SEQUENCE [LARGE SCALE GENOMIC DNA]</scope>
    <source>
        <strain evidence="2">HyVt-237</strain>
    </source>
</reference>
<accession>A0A7C1BEX8</accession>
<keyword evidence="1" id="KW-0812">Transmembrane</keyword>
<evidence type="ECO:0000256" key="1">
    <source>
        <dbReference type="SAM" id="Phobius"/>
    </source>
</evidence>
<keyword evidence="1" id="KW-1133">Transmembrane helix</keyword>
<feature type="transmembrane region" description="Helical" evidence="1">
    <location>
        <begin position="6"/>
        <end position="27"/>
    </location>
</feature>
<dbReference type="EMBL" id="DRBW01000034">
    <property type="protein sequence ID" value="HDM89760.1"/>
    <property type="molecule type" value="Genomic_DNA"/>
</dbReference>
<gene>
    <name evidence="2" type="ORF">ENG67_00945</name>
</gene>